<dbReference type="InterPro" id="IPR025500">
    <property type="entry name" value="DUF4390"/>
</dbReference>
<dbReference type="RefSeq" id="WP_239795580.1">
    <property type="nucleotide sequence ID" value="NZ_OU912926.1"/>
</dbReference>
<sequence>MHNLERLLAVLLAFWLGISVVCAEGITVRKTEARLSDGSYQFSADFDISLNFVVDQALTRGVPLYFISEFTLIRPRWYWLDEVIAKNEQTAKLSYNKLTRQYRITRGSLFQNFSSLGDALRIISHQSASPIDASLLQKNNDYITALLPQKGDYIAATRMRLDVTQLPKPLQVNALATQDWNFDSNWYRWIVRPIVSAADRESE</sequence>
<dbReference type="Proteomes" id="UP000839052">
    <property type="component" value="Chromosome"/>
</dbReference>
<dbReference type="EMBL" id="OU912926">
    <property type="protein sequence ID" value="CAG9931481.1"/>
    <property type="molecule type" value="Genomic_DNA"/>
</dbReference>
<accession>A0ABN8AI59</accession>
<keyword evidence="2" id="KW-1185">Reference proteome</keyword>
<protein>
    <recommendedName>
        <fullName evidence="3">DUF4390 domain-containing protein</fullName>
    </recommendedName>
</protein>
<proteinExistence type="predicted"/>
<name>A0ABN8AI59_9PROT</name>
<reference evidence="1 2" key="1">
    <citation type="submission" date="2021-10" db="EMBL/GenBank/DDBJ databases">
        <authorList>
            <person name="Koch H."/>
        </authorList>
    </citation>
    <scope>NUCLEOTIDE SEQUENCE [LARGE SCALE GENOMIC DNA]</scope>
    <source>
        <strain evidence="1">6680</strain>
    </source>
</reference>
<evidence type="ECO:0008006" key="3">
    <source>
        <dbReference type="Google" id="ProtNLM"/>
    </source>
</evidence>
<gene>
    <name evidence="1" type="ORF">NTG6680_0228</name>
</gene>
<organism evidence="1 2">
    <name type="scientific">Candidatus Nitrotoga arctica</name>
    <dbReference type="NCBI Taxonomy" id="453162"/>
    <lineage>
        <taxon>Bacteria</taxon>
        <taxon>Pseudomonadati</taxon>
        <taxon>Pseudomonadota</taxon>
        <taxon>Betaproteobacteria</taxon>
        <taxon>Nitrosomonadales</taxon>
        <taxon>Gallionellaceae</taxon>
        <taxon>Candidatus Nitrotoga</taxon>
    </lineage>
</organism>
<evidence type="ECO:0000313" key="2">
    <source>
        <dbReference type="Proteomes" id="UP000839052"/>
    </source>
</evidence>
<dbReference type="Pfam" id="PF14334">
    <property type="entry name" value="DUF4390"/>
    <property type="match status" value="1"/>
</dbReference>
<evidence type="ECO:0000313" key="1">
    <source>
        <dbReference type="EMBL" id="CAG9931481.1"/>
    </source>
</evidence>